<organism evidence="1 2">
    <name type="scientific">Massilia antarctica</name>
    <dbReference type="NCBI Taxonomy" id="2765360"/>
    <lineage>
        <taxon>Bacteria</taxon>
        <taxon>Pseudomonadati</taxon>
        <taxon>Pseudomonadota</taxon>
        <taxon>Betaproteobacteria</taxon>
        <taxon>Burkholderiales</taxon>
        <taxon>Oxalobacteraceae</taxon>
        <taxon>Telluria group</taxon>
        <taxon>Massilia</taxon>
    </lineage>
</organism>
<proteinExistence type="predicted"/>
<reference evidence="1 2" key="1">
    <citation type="submission" date="2020-11" db="EMBL/GenBank/DDBJ databases">
        <authorList>
            <person name="Sun Q."/>
        </authorList>
    </citation>
    <scope>NUCLEOTIDE SEQUENCE [LARGE SCALE GENOMIC DNA]</scope>
    <source>
        <strain evidence="1 2">P8398</strain>
    </source>
</reference>
<sequence>MGATDSVSIDRLRFALLASAVPDRAGALLARLREVFRAHVPQAIARRRPDCGDPAYLFIERLVFDCPLNAAWSDTRLADSLAKALAAALAASEAQPARALAFRDRAEYLAAFLLALADGSAWRQWCFDEFDGLKLLPVSGALRTLLIAEGDAGRTALARLTGDALRRVLESLGSADAGRLLAHLLAGPSGAPAPPPATLLRLIDAMPAGAPRRRLAWLVALGRIGPDHASTAGLDALDWLDQLRQAARAGDLNALLDADLAAAGLLAACCRTAGLADAPLAAWLDADCAGLVARLRALAPAASGTAERWYCPHGGAWLLLVQLAHLGWWARWQARLRLASPGAANALAARLALAVVARALGGQACASIEADSVLRRALGIGDDPRAGPWTQGRQRLLANALALPAPQAAAGASVILGHGGQRRLAHIEAARGTIIALRPCAPDAAQDRPDAGLPATAAWWRAHDPLRSGRTQLERALGLNALNLLREFAARLPGCDEASPGHLRSQCLSQGADVAIGDGHITVHAGRAPLDVLLTLAGLKRTKVVLPDGRILALQPESAP</sequence>
<accession>A0AA48WBP8</accession>
<dbReference type="EMBL" id="CP065053">
    <property type="protein sequence ID" value="QPI48569.1"/>
    <property type="molecule type" value="Genomic_DNA"/>
</dbReference>
<keyword evidence="2" id="KW-1185">Reference proteome</keyword>
<protein>
    <submittedName>
        <fullName evidence="1">Uncharacterized protein</fullName>
    </submittedName>
</protein>
<dbReference type="Proteomes" id="UP000662888">
    <property type="component" value="Chromosome"/>
</dbReference>
<evidence type="ECO:0000313" key="2">
    <source>
        <dbReference type="Proteomes" id="UP000662888"/>
    </source>
</evidence>
<gene>
    <name evidence="1" type="ORF">IV454_24025</name>
</gene>
<dbReference type="RefSeq" id="WP_206088178.1">
    <property type="nucleotide sequence ID" value="NZ_CP065053.1"/>
</dbReference>
<name>A0AA48WBP8_9BURK</name>
<evidence type="ECO:0000313" key="1">
    <source>
        <dbReference type="EMBL" id="QPI48569.1"/>
    </source>
</evidence>